<dbReference type="PROSITE" id="PS50111">
    <property type="entry name" value="CHEMOTAXIS_TRANSDUC_2"/>
    <property type="match status" value="1"/>
</dbReference>
<feature type="region of interest" description="Disordered" evidence="7">
    <location>
        <begin position="658"/>
        <end position="698"/>
    </location>
</feature>
<feature type="compositionally biased region" description="Acidic residues" evidence="7">
    <location>
        <begin position="663"/>
        <end position="678"/>
    </location>
</feature>
<reference evidence="11 12" key="1">
    <citation type="submission" date="2016-12" db="EMBL/GenBank/DDBJ databases">
        <title>The whole genome sequencing and assembly of Bacillus cohnii DSM 6307T strain.</title>
        <authorList>
            <person name="Lee Y.-J."/>
            <person name="Yi H."/>
            <person name="Bahn Y.-S."/>
            <person name="Kim J.F."/>
            <person name="Lee D.-W."/>
        </authorList>
    </citation>
    <scope>NUCLEOTIDE SEQUENCE [LARGE SCALE GENOMIC DNA]</scope>
    <source>
        <strain evidence="11 12">DSM 6307</strain>
    </source>
</reference>
<accession>A0A223KU88</accession>
<evidence type="ECO:0000256" key="5">
    <source>
        <dbReference type="ARBA" id="ARBA00029447"/>
    </source>
</evidence>
<keyword evidence="3 8" id="KW-0472">Membrane</keyword>
<dbReference type="Gene3D" id="6.10.340.10">
    <property type="match status" value="1"/>
</dbReference>
<evidence type="ECO:0000259" key="10">
    <source>
        <dbReference type="PROSITE" id="PS50885"/>
    </source>
</evidence>
<dbReference type="Gene3D" id="1.10.287.950">
    <property type="entry name" value="Methyl-accepting chemotaxis protein"/>
    <property type="match status" value="1"/>
</dbReference>
<dbReference type="Pfam" id="PF00015">
    <property type="entry name" value="MCPsignal"/>
    <property type="match status" value="1"/>
</dbReference>
<evidence type="ECO:0000256" key="8">
    <source>
        <dbReference type="SAM" id="Phobius"/>
    </source>
</evidence>
<evidence type="ECO:0000256" key="7">
    <source>
        <dbReference type="SAM" id="MobiDB-lite"/>
    </source>
</evidence>
<dbReference type="CDD" id="cd06225">
    <property type="entry name" value="HAMP"/>
    <property type="match status" value="1"/>
</dbReference>
<evidence type="ECO:0008006" key="13">
    <source>
        <dbReference type="Google" id="ProtNLM"/>
    </source>
</evidence>
<dbReference type="STRING" id="1314751.GCA_001591425_01117"/>
<gene>
    <name evidence="11" type="ORF">BC6307_17165</name>
</gene>
<feature type="transmembrane region" description="Helical" evidence="8">
    <location>
        <begin position="273"/>
        <end position="296"/>
    </location>
</feature>
<dbReference type="Pfam" id="PF00672">
    <property type="entry name" value="HAMP"/>
    <property type="match status" value="1"/>
</dbReference>
<organism evidence="11 12">
    <name type="scientific">Sutcliffiella cohnii</name>
    <dbReference type="NCBI Taxonomy" id="33932"/>
    <lineage>
        <taxon>Bacteria</taxon>
        <taxon>Bacillati</taxon>
        <taxon>Bacillota</taxon>
        <taxon>Bacilli</taxon>
        <taxon>Bacillales</taxon>
        <taxon>Bacillaceae</taxon>
        <taxon>Sutcliffiella</taxon>
    </lineage>
</organism>
<feature type="compositionally biased region" description="Basic and acidic residues" evidence="7">
    <location>
        <begin position="679"/>
        <end position="698"/>
    </location>
</feature>
<keyword evidence="8" id="KW-1133">Transmembrane helix</keyword>
<dbReference type="GO" id="GO:0005886">
    <property type="term" value="C:plasma membrane"/>
    <property type="evidence" value="ECO:0007669"/>
    <property type="project" value="UniProtKB-SubCell"/>
</dbReference>
<dbReference type="RefSeq" id="WP_066413208.1">
    <property type="nucleotide sequence ID" value="NZ_CP018866.1"/>
</dbReference>
<name>A0A223KU88_9BACI</name>
<feature type="domain" description="HAMP" evidence="10">
    <location>
        <begin position="298"/>
        <end position="350"/>
    </location>
</feature>
<evidence type="ECO:0000256" key="3">
    <source>
        <dbReference type="ARBA" id="ARBA00023136"/>
    </source>
</evidence>
<dbReference type="SMART" id="SM00283">
    <property type="entry name" value="MA"/>
    <property type="match status" value="1"/>
</dbReference>
<dbReference type="PANTHER" id="PTHR32089:SF112">
    <property type="entry name" value="LYSOZYME-LIKE PROTEIN-RELATED"/>
    <property type="match status" value="1"/>
</dbReference>
<dbReference type="SUPFAM" id="SSF58104">
    <property type="entry name" value="Methyl-accepting chemotaxis protein (MCP) signaling domain"/>
    <property type="match status" value="1"/>
</dbReference>
<dbReference type="EMBL" id="CP018866">
    <property type="protein sequence ID" value="AST92893.1"/>
    <property type="molecule type" value="Genomic_DNA"/>
</dbReference>
<proteinExistence type="inferred from homology"/>
<dbReference type="InterPro" id="IPR004089">
    <property type="entry name" value="MCPsignal_dom"/>
</dbReference>
<dbReference type="PANTHER" id="PTHR32089">
    <property type="entry name" value="METHYL-ACCEPTING CHEMOTAXIS PROTEIN MCPB"/>
    <property type="match status" value="1"/>
</dbReference>
<keyword evidence="2" id="KW-1003">Cell membrane</keyword>
<evidence type="ECO:0000256" key="2">
    <source>
        <dbReference type="ARBA" id="ARBA00022475"/>
    </source>
</evidence>
<evidence type="ECO:0000256" key="4">
    <source>
        <dbReference type="ARBA" id="ARBA00023224"/>
    </source>
</evidence>
<dbReference type="SMART" id="SM00304">
    <property type="entry name" value="HAMP"/>
    <property type="match status" value="1"/>
</dbReference>
<dbReference type="InterPro" id="IPR003660">
    <property type="entry name" value="HAMP_dom"/>
</dbReference>
<dbReference type="PROSITE" id="PS50885">
    <property type="entry name" value="HAMP"/>
    <property type="match status" value="1"/>
</dbReference>
<evidence type="ECO:0000313" key="11">
    <source>
        <dbReference type="EMBL" id="AST92893.1"/>
    </source>
</evidence>
<evidence type="ECO:0000256" key="6">
    <source>
        <dbReference type="PROSITE-ProRule" id="PRU00284"/>
    </source>
</evidence>
<keyword evidence="4 6" id="KW-0807">Transducer</keyword>
<keyword evidence="12" id="KW-1185">Reference proteome</keyword>
<comment type="subcellular location">
    <subcellularLocation>
        <location evidence="1">Cell membrane</location>
    </subcellularLocation>
</comment>
<comment type="similarity">
    <text evidence="5">Belongs to the methyl-accepting chemotaxis (MCP) protein family.</text>
</comment>
<dbReference type="AlphaFoldDB" id="A0A223KU88"/>
<dbReference type="KEGG" id="bcoh:BC6307_17165"/>
<protein>
    <recommendedName>
        <fullName evidence="13">Methyl-accepting chemotaxis protein</fullName>
    </recommendedName>
</protein>
<keyword evidence="8" id="KW-0812">Transmembrane</keyword>
<sequence>MKTIRGRVTFILLTSIIGFAIVLLCNFLFYFVQSNAKQQETELLEAVNGSKEIKFLFADTRRSEQEFLRQPSEGLGNTIKLNIEEIVNMSNSLSEQFSDYSSLVEHFTSIEQSVTTYLEEFTQLESLYKEIGFDAYIGLRGEIHSTARNLTVNVSNNQELESTLLNIRLNEQQYLTTRQENAYRDFKSAAENLQSLLSENIAEGEEQSPAHNYLNLYVESMDQIYRNYTQSVGLIRNFGELSSTVENNVQEVENGVSTIQRDLQSDLDSRNQLIMTFSIIISIVILLFLSITGFFLNRNIRNSIQSLKDGAAKIGNGNFAYRVPITTKDEMADLAATFNKMAETMQSSLLKIMSASDNLHSASQNLAAISEETTAQSTEVNEAIKHVATGSSEQASHIEEGNTILINVKAAIDRTRLLSQEIKQKADQAQLTGEEGLTIVEELQSSSEQFLSLANLLTERIQQTSKQSQQINSIVGTIQEIAENTDLLALNATIESARAGDAGRGFAVVAQEVRKLAERSKEEAMNIKKLVSTISKQMDTLTEEAEQLSEYRNYQRKSVADTKNSFVNITSNVGEIHAKVSSVQIAVDEVNESNNSLAEKLTEVQYISEQAAATSEEVSASSEHQIAAIEQVNEAAISLSDIATELQDEVNQFIVEEHAHNELEEELSEDEEHVEEELDAGKENTDETHNEQFNEPKK</sequence>
<feature type="domain" description="Methyl-accepting transducer" evidence="9">
    <location>
        <begin position="369"/>
        <end position="626"/>
    </location>
</feature>
<evidence type="ECO:0000259" key="9">
    <source>
        <dbReference type="PROSITE" id="PS50111"/>
    </source>
</evidence>
<dbReference type="Proteomes" id="UP000215224">
    <property type="component" value="Chromosome"/>
</dbReference>
<evidence type="ECO:0000256" key="1">
    <source>
        <dbReference type="ARBA" id="ARBA00004236"/>
    </source>
</evidence>
<dbReference type="GO" id="GO:0007165">
    <property type="term" value="P:signal transduction"/>
    <property type="evidence" value="ECO:0007669"/>
    <property type="project" value="UniProtKB-KW"/>
</dbReference>
<evidence type="ECO:0000313" key="12">
    <source>
        <dbReference type="Proteomes" id="UP000215224"/>
    </source>
</evidence>
<feature type="transmembrane region" description="Helical" evidence="8">
    <location>
        <begin position="12"/>
        <end position="32"/>
    </location>
</feature>